<dbReference type="Proteomes" id="UP000192738">
    <property type="component" value="Unassembled WGS sequence"/>
</dbReference>
<keyword evidence="1" id="KW-1133">Transmembrane helix</keyword>
<keyword evidence="1" id="KW-0472">Membrane</keyword>
<sequence length="151" mass="18524">MFYILRFIIVWSIWLILADRRRWKEILPVCIFASFLGVVSDILVEHYPYWEYLCDGVPPLFLELGDEFEIFPAATYLFIQWLPKQQSIWNMLFYWFLWTTLAILIEYIHLITGHMEHSFGWTLWHSYIADWILFWLFYEFHKVLGLRKLSC</sequence>
<feature type="transmembrane region" description="Helical" evidence="1">
    <location>
        <begin position="118"/>
        <end position="138"/>
    </location>
</feature>
<name>A0A1W2E2B2_9FIRM</name>
<evidence type="ECO:0000313" key="2">
    <source>
        <dbReference type="EMBL" id="SMD03974.1"/>
    </source>
</evidence>
<accession>A0A1W2E2B2</accession>
<dbReference type="RefSeq" id="WP_281252408.1">
    <property type="nucleotide sequence ID" value="NZ_CP155572.1"/>
</dbReference>
<reference evidence="2 3" key="1">
    <citation type="submission" date="2017-04" db="EMBL/GenBank/DDBJ databases">
        <authorList>
            <person name="Afonso C.L."/>
            <person name="Miller P.J."/>
            <person name="Scott M.A."/>
            <person name="Spackman E."/>
            <person name="Goraichik I."/>
            <person name="Dimitrov K.M."/>
            <person name="Suarez D.L."/>
            <person name="Swayne D.E."/>
        </authorList>
    </citation>
    <scope>NUCLEOTIDE SEQUENCE [LARGE SCALE GENOMIC DNA]</scope>
    <source>
        <strain evidence="2 3">DSM 5090</strain>
    </source>
</reference>
<dbReference type="NCBIfam" id="NF041644">
    <property type="entry name" value="CBO0543_fam"/>
    <property type="match status" value="1"/>
</dbReference>
<evidence type="ECO:0000313" key="3">
    <source>
        <dbReference type="Proteomes" id="UP000192738"/>
    </source>
</evidence>
<evidence type="ECO:0000256" key="1">
    <source>
        <dbReference type="SAM" id="Phobius"/>
    </source>
</evidence>
<protein>
    <recommendedName>
        <fullName evidence="4">ABC-transporter type IV</fullName>
    </recommendedName>
</protein>
<feature type="transmembrane region" description="Helical" evidence="1">
    <location>
        <begin position="91"/>
        <end position="112"/>
    </location>
</feature>
<dbReference type="EMBL" id="FWXI01000020">
    <property type="protein sequence ID" value="SMD03974.1"/>
    <property type="molecule type" value="Genomic_DNA"/>
</dbReference>
<keyword evidence="3" id="KW-1185">Reference proteome</keyword>
<dbReference type="InterPro" id="IPR048147">
    <property type="entry name" value="CBO0543-like"/>
</dbReference>
<organism evidence="2 3">
    <name type="scientific">Sporomusa malonica</name>
    <dbReference type="NCBI Taxonomy" id="112901"/>
    <lineage>
        <taxon>Bacteria</taxon>
        <taxon>Bacillati</taxon>
        <taxon>Bacillota</taxon>
        <taxon>Negativicutes</taxon>
        <taxon>Selenomonadales</taxon>
        <taxon>Sporomusaceae</taxon>
        <taxon>Sporomusa</taxon>
    </lineage>
</organism>
<proteinExistence type="predicted"/>
<gene>
    <name evidence="2" type="ORF">SAMN04488500_1206</name>
</gene>
<dbReference type="AlphaFoldDB" id="A0A1W2E2B2"/>
<keyword evidence="1" id="KW-0812">Transmembrane</keyword>
<evidence type="ECO:0008006" key="4">
    <source>
        <dbReference type="Google" id="ProtNLM"/>
    </source>
</evidence>